<dbReference type="GO" id="GO:0008283">
    <property type="term" value="P:cell population proliferation"/>
    <property type="evidence" value="ECO:0007669"/>
    <property type="project" value="Ensembl"/>
</dbReference>
<name>G5BFH3_HETGA</name>
<dbReference type="GO" id="GO:0045766">
    <property type="term" value="P:positive regulation of angiogenesis"/>
    <property type="evidence" value="ECO:0007669"/>
    <property type="project" value="Ensembl"/>
</dbReference>
<dbReference type="STRING" id="10181.G5BFH3"/>
<dbReference type="GO" id="GO:0060670">
    <property type="term" value="P:branching involved in labyrinthine layer morphogenesis"/>
    <property type="evidence" value="ECO:0007669"/>
    <property type="project" value="Ensembl"/>
</dbReference>
<comment type="function">
    <text evidence="10">ADM function is mediated by the CALCRL-RAMP2 and CALCRL-RAMP3 receptor complexes with ADM showing the highest potency for the CALCRL-RAMP2 complex.</text>
</comment>
<dbReference type="RefSeq" id="XP_004851469.1">
    <property type="nucleotide sequence ID" value="XM_004851412.2"/>
</dbReference>
<evidence type="ECO:0000313" key="17">
    <source>
        <dbReference type="RefSeq" id="XP_004851469.1"/>
    </source>
</evidence>
<dbReference type="GO" id="GO:0045906">
    <property type="term" value="P:negative regulation of vasoconstriction"/>
    <property type="evidence" value="ECO:0007669"/>
    <property type="project" value="Ensembl"/>
</dbReference>
<evidence type="ECO:0000313" key="16">
    <source>
        <dbReference type="Proteomes" id="UP000694906"/>
    </source>
</evidence>
<dbReference type="InterPro" id="IPR021116">
    <property type="entry name" value="Calcitonin/adrenomedullin"/>
</dbReference>
<evidence type="ECO:0000256" key="1">
    <source>
        <dbReference type="ARBA" id="ARBA00004613"/>
    </source>
</evidence>
<keyword evidence="3" id="KW-0964">Secreted</keyword>
<dbReference type="AlphaFoldDB" id="G5BFH3"/>
<feature type="region of interest" description="Disordered" evidence="12">
    <location>
        <begin position="49"/>
        <end position="92"/>
    </location>
</feature>
<dbReference type="GO" id="GO:0001843">
    <property type="term" value="P:neural tube closure"/>
    <property type="evidence" value="ECO:0007669"/>
    <property type="project" value="Ensembl"/>
</dbReference>
<feature type="signal peptide" evidence="13">
    <location>
        <begin position="1"/>
        <end position="21"/>
    </location>
</feature>
<reference evidence="14 15" key="1">
    <citation type="journal article" date="2011" name="Nature">
        <title>Genome sequencing reveals insights into physiology and longevity of the naked mole rat.</title>
        <authorList>
            <person name="Kim E.B."/>
            <person name="Fang X."/>
            <person name="Fushan A.A."/>
            <person name="Huang Z."/>
            <person name="Lobanov A.V."/>
            <person name="Han L."/>
            <person name="Marino S.M."/>
            <person name="Sun X."/>
            <person name="Turanov A.A."/>
            <person name="Yang P."/>
            <person name="Yim S.H."/>
            <person name="Zhao X."/>
            <person name="Kasaikina M.V."/>
            <person name="Stoletzki N."/>
            <person name="Peng C."/>
            <person name="Polak P."/>
            <person name="Xiong Z."/>
            <person name="Kiezun A."/>
            <person name="Zhu Y."/>
            <person name="Chen Y."/>
            <person name="Kryukov G.V."/>
            <person name="Zhang Q."/>
            <person name="Peshkin L."/>
            <person name="Yang L."/>
            <person name="Bronson R.T."/>
            <person name="Buffenstein R."/>
            <person name="Wang B."/>
            <person name="Han C."/>
            <person name="Li Q."/>
            <person name="Chen L."/>
            <person name="Zhao W."/>
            <person name="Sunyaev S.R."/>
            <person name="Park T.J."/>
            <person name="Zhang G."/>
            <person name="Wang J."/>
            <person name="Gladyshev V.N."/>
        </authorList>
    </citation>
    <scope>NUCLEOTIDE SEQUENCE [LARGE SCALE GENOMIC DNA]</scope>
</reference>
<dbReference type="GO" id="GO:0097084">
    <property type="term" value="P:vascular associated smooth muscle cell development"/>
    <property type="evidence" value="ECO:0007669"/>
    <property type="project" value="Ensembl"/>
</dbReference>
<evidence type="ECO:0000256" key="10">
    <source>
        <dbReference type="ARBA" id="ARBA00049577"/>
    </source>
</evidence>
<dbReference type="GO" id="GO:0007189">
    <property type="term" value="P:adenylate cyclase-activating G protein-coupled receptor signaling pathway"/>
    <property type="evidence" value="ECO:0007669"/>
    <property type="project" value="Ensembl"/>
</dbReference>
<evidence type="ECO:0000313" key="15">
    <source>
        <dbReference type="Proteomes" id="UP000006813"/>
    </source>
</evidence>
<dbReference type="Proteomes" id="UP000006813">
    <property type="component" value="Unassembled WGS sequence"/>
</dbReference>
<dbReference type="GO" id="GO:0003073">
    <property type="term" value="P:regulation of systemic arterial blood pressure"/>
    <property type="evidence" value="ECO:0007669"/>
    <property type="project" value="Ensembl"/>
</dbReference>
<comment type="subcellular location">
    <subcellularLocation>
        <location evidence="1">Secreted</location>
    </subcellularLocation>
</comment>
<keyword evidence="16" id="KW-1185">Reference proteome</keyword>
<evidence type="ECO:0000256" key="12">
    <source>
        <dbReference type="SAM" id="MobiDB-lite"/>
    </source>
</evidence>
<sequence>MKLVSVALVLLGAVAFLDADAAPLDRAPELLKKWNKWAVSREKRELPVTDSNPIGLADAEAGSTQTDLGPQDLKSGSGRPQPSGREASLTRVKRHRQSLRSFGCRFGTCTVQKLAHQIYKFTDKDKDGFAPQSKISPHGYGRRRRRSLPEAGQDRTLVSSERQALAARDTRVHQLFATLPRI</sequence>
<gene>
    <name evidence="17" type="primary">Adm</name>
    <name evidence="14" type="ORF">GW7_21048</name>
</gene>
<dbReference type="PRINTS" id="PR00801">
    <property type="entry name" value="ADRENOMEDULN"/>
</dbReference>
<protein>
    <recommendedName>
        <fullName evidence="9">Pro-adrenomedullin</fullName>
    </recommendedName>
</protein>
<keyword evidence="8 11" id="KW-1015">Disulfide bond</keyword>
<evidence type="ECO:0000256" key="7">
    <source>
        <dbReference type="ARBA" id="ARBA00022815"/>
    </source>
</evidence>
<dbReference type="GeneTree" id="ENSGT00940000154380"/>
<dbReference type="GO" id="GO:0001570">
    <property type="term" value="P:vasculogenesis"/>
    <property type="evidence" value="ECO:0007669"/>
    <property type="project" value="Ensembl"/>
</dbReference>
<dbReference type="OrthoDB" id="8771893at2759"/>
<reference evidence="17" key="2">
    <citation type="submission" date="2025-04" db="UniProtKB">
        <authorList>
            <consortium name="RefSeq"/>
        </authorList>
    </citation>
    <scope>IDENTIFICATION</scope>
</reference>
<evidence type="ECO:0000256" key="8">
    <source>
        <dbReference type="ARBA" id="ARBA00023157"/>
    </source>
</evidence>
<dbReference type="GO" id="GO:1990410">
    <property type="term" value="P:adrenomedullin receptor signaling pathway"/>
    <property type="evidence" value="ECO:0007669"/>
    <property type="project" value="Ensembl"/>
</dbReference>
<dbReference type="InterPro" id="IPR001710">
    <property type="entry name" value="Pro-ADM"/>
</dbReference>
<dbReference type="GO" id="GO:0048589">
    <property type="term" value="P:developmental growth"/>
    <property type="evidence" value="ECO:0007669"/>
    <property type="project" value="Ensembl"/>
</dbReference>
<dbReference type="GO" id="GO:0060712">
    <property type="term" value="P:spongiotrophoblast layer development"/>
    <property type="evidence" value="ECO:0007669"/>
    <property type="project" value="Ensembl"/>
</dbReference>
<dbReference type="eggNOG" id="ENOG502S4SF">
    <property type="taxonomic scope" value="Eukaryota"/>
</dbReference>
<dbReference type="GO" id="GO:0008284">
    <property type="term" value="P:positive regulation of cell population proliferation"/>
    <property type="evidence" value="ECO:0007669"/>
    <property type="project" value="Ensembl"/>
</dbReference>
<evidence type="ECO:0000256" key="6">
    <source>
        <dbReference type="ARBA" id="ARBA00022729"/>
    </source>
</evidence>
<feature type="region of interest" description="Disordered" evidence="12">
    <location>
        <begin position="125"/>
        <end position="162"/>
    </location>
</feature>
<dbReference type="GO" id="GO:0005615">
    <property type="term" value="C:extracellular space"/>
    <property type="evidence" value="ECO:0007669"/>
    <property type="project" value="Ensembl"/>
</dbReference>
<dbReference type="GO" id="GO:0005179">
    <property type="term" value="F:hormone activity"/>
    <property type="evidence" value="ECO:0007669"/>
    <property type="project" value="UniProtKB-KW"/>
</dbReference>
<feature type="disulfide bond" evidence="11">
    <location>
        <begin position="104"/>
        <end position="109"/>
    </location>
</feature>
<evidence type="ECO:0000313" key="14">
    <source>
        <dbReference type="EMBL" id="EHB08034.1"/>
    </source>
</evidence>
<dbReference type="GO" id="GO:0043116">
    <property type="term" value="P:negative regulation of vascular permeability"/>
    <property type="evidence" value="ECO:0007669"/>
    <property type="project" value="Ensembl"/>
</dbReference>
<dbReference type="PANTHER" id="PTHR23414">
    <property type="entry name" value="ADRENOMEDULLIN, ADM"/>
    <property type="match status" value="1"/>
</dbReference>
<dbReference type="EMBL" id="JH169941">
    <property type="protein sequence ID" value="EHB08034.1"/>
    <property type="molecule type" value="Genomic_DNA"/>
</dbReference>
<dbReference type="GO" id="GO:0007507">
    <property type="term" value="P:heart development"/>
    <property type="evidence" value="ECO:0007669"/>
    <property type="project" value="Ensembl"/>
</dbReference>
<comment type="similarity">
    <text evidence="2">Belongs to the adrenomedullin family.</text>
</comment>
<dbReference type="Proteomes" id="UP000694906">
    <property type="component" value="Unplaced"/>
</dbReference>
<evidence type="ECO:0000256" key="9">
    <source>
        <dbReference type="ARBA" id="ARBA00023472"/>
    </source>
</evidence>
<dbReference type="InParanoid" id="G5BFH3"/>
<dbReference type="InterPro" id="IPR051665">
    <property type="entry name" value="Adrenomedullin-reg_peptide"/>
</dbReference>
<accession>G5BFH3</accession>
<dbReference type="Pfam" id="PF00214">
    <property type="entry name" value="Calc_CGRP_IAPP"/>
    <property type="match status" value="1"/>
</dbReference>
<evidence type="ECO:0000256" key="13">
    <source>
        <dbReference type="SAM" id="SignalP"/>
    </source>
</evidence>
<dbReference type="GO" id="GO:0035809">
    <property type="term" value="P:regulation of urine volume"/>
    <property type="evidence" value="ECO:0007669"/>
    <property type="project" value="Ensembl"/>
</dbReference>
<dbReference type="GO" id="GO:0031700">
    <property type="term" value="F:adrenomedullin receptor binding"/>
    <property type="evidence" value="ECO:0007669"/>
    <property type="project" value="Ensembl"/>
</dbReference>
<dbReference type="PANTHER" id="PTHR23414:SF3">
    <property type="entry name" value="PRO-ADRENOMEDULLIN"/>
    <property type="match status" value="1"/>
</dbReference>
<dbReference type="GO" id="GO:0010460">
    <property type="term" value="P:positive regulation of heart rate"/>
    <property type="evidence" value="ECO:0007669"/>
    <property type="project" value="Ensembl"/>
</dbReference>
<evidence type="ECO:0000256" key="5">
    <source>
        <dbReference type="ARBA" id="ARBA00022702"/>
    </source>
</evidence>
<evidence type="ECO:0000256" key="4">
    <source>
        <dbReference type="ARBA" id="ARBA00022685"/>
    </source>
</evidence>
<keyword evidence="7" id="KW-0027">Amidation</keyword>
<evidence type="ECO:0000256" key="3">
    <source>
        <dbReference type="ARBA" id="ARBA00022525"/>
    </source>
</evidence>
<dbReference type="GO" id="GO:2001214">
    <property type="term" value="P:positive regulation of vasculogenesis"/>
    <property type="evidence" value="ECO:0007669"/>
    <property type="project" value="Ensembl"/>
</dbReference>
<evidence type="ECO:0000256" key="11">
    <source>
        <dbReference type="PIRSR" id="PIRSR621116-50"/>
    </source>
</evidence>
<dbReference type="GO" id="GO:0005737">
    <property type="term" value="C:cytoplasm"/>
    <property type="evidence" value="ECO:0007669"/>
    <property type="project" value="Ensembl"/>
</dbReference>
<dbReference type="GO" id="GO:0002031">
    <property type="term" value="P:G protein-coupled receptor internalization"/>
    <property type="evidence" value="ECO:0007669"/>
    <property type="project" value="Ensembl"/>
</dbReference>
<dbReference type="OMA" id="QSFLYCC"/>
<evidence type="ECO:0000256" key="2">
    <source>
        <dbReference type="ARBA" id="ARBA00010575"/>
    </source>
</evidence>
<keyword evidence="6 13" id="KW-0732">Signal</keyword>
<dbReference type="GeneID" id="101705917"/>
<keyword evidence="4" id="KW-0165">Cleavage on pair of basic residues</keyword>
<dbReference type="Bgee" id="ENSHGLG00000018418">
    <property type="expression patterns" value="Expressed in adult mammalian kidney and 10 other cell types or tissues"/>
</dbReference>
<proteinExistence type="inferred from homology"/>
<feature type="chain" id="PRO_5044732611" description="Pro-adrenomedullin" evidence="13">
    <location>
        <begin position="22"/>
        <end position="182"/>
    </location>
</feature>
<keyword evidence="5" id="KW-0372">Hormone</keyword>
<organism evidence="14 15">
    <name type="scientific">Heterocephalus glaber</name>
    <name type="common">Naked mole rat</name>
    <dbReference type="NCBI Taxonomy" id="10181"/>
    <lineage>
        <taxon>Eukaryota</taxon>
        <taxon>Metazoa</taxon>
        <taxon>Chordata</taxon>
        <taxon>Craniata</taxon>
        <taxon>Vertebrata</taxon>
        <taxon>Euteleostomi</taxon>
        <taxon>Mammalia</taxon>
        <taxon>Eutheria</taxon>
        <taxon>Euarchontoglires</taxon>
        <taxon>Glires</taxon>
        <taxon>Rodentia</taxon>
        <taxon>Hystricomorpha</taxon>
        <taxon>Bathyergidae</taxon>
        <taxon>Heterocephalus</taxon>
    </lineage>
</organism>
<dbReference type="CTD" id="133"/>
<dbReference type="KEGG" id="hgl:101705917"/>